<dbReference type="InterPro" id="IPR007716">
    <property type="entry name" value="NPL4_Zn-bd_put"/>
</dbReference>
<dbReference type="GO" id="GO:0006511">
    <property type="term" value="P:ubiquitin-dependent protein catabolic process"/>
    <property type="evidence" value="ECO:0007669"/>
    <property type="project" value="InterPro"/>
</dbReference>
<dbReference type="PANTHER" id="PTHR12710">
    <property type="entry name" value="NUCLEAR PROTEIN LOCALIZATION 4"/>
    <property type="match status" value="1"/>
</dbReference>
<dbReference type="GO" id="GO:0005634">
    <property type="term" value="C:nucleus"/>
    <property type="evidence" value="ECO:0007669"/>
    <property type="project" value="TreeGrafter"/>
</dbReference>
<dbReference type="InterPro" id="IPR007717">
    <property type="entry name" value="NPL4_C"/>
</dbReference>
<reference evidence="4" key="1">
    <citation type="submission" date="2014-08" db="EMBL/GenBank/DDBJ databases">
        <authorList>
            <person name="Murali S."/>
            <person name="Richards S."/>
            <person name="Bandaranaike D."/>
            <person name="Bellair M."/>
            <person name="Blankenburg K."/>
            <person name="Chao H."/>
            <person name="Dinh H."/>
            <person name="Doddapaneni H."/>
            <person name="Dugan-Rocha S."/>
            <person name="Elkadiri S."/>
            <person name="Gnanaolivu R."/>
            <person name="Hughes D."/>
            <person name="Lee S."/>
            <person name="Li M."/>
            <person name="Ming W."/>
            <person name="Munidasa M."/>
            <person name="Muniz J."/>
            <person name="Nguyen L."/>
            <person name="Osuji N."/>
            <person name="Pu L.-L."/>
            <person name="Puazo M."/>
            <person name="Skinner E."/>
            <person name="Qu C."/>
            <person name="Quiroz J."/>
            <person name="Raj R."/>
            <person name="Weissenberger G."/>
            <person name="Xin Y."/>
            <person name="Zou X."/>
            <person name="Han Y."/>
            <person name="Worley K."/>
            <person name="Muzny D."/>
            <person name="Gibbs R."/>
        </authorList>
    </citation>
    <scope>NUCLEOTIDE SEQUENCE</scope>
    <source>
        <strain evidence="4">HAZT.00-mixed</strain>
        <tissue evidence="4">Whole organism</tissue>
    </source>
</reference>
<dbReference type="PIRSF" id="PIRSF010052">
    <property type="entry name" value="Polyub_prc_Npl4"/>
    <property type="match status" value="1"/>
</dbReference>
<dbReference type="CDD" id="cd17055">
    <property type="entry name" value="Ubl_AtNPL4_like"/>
    <property type="match status" value="1"/>
</dbReference>
<dbReference type="EMBL" id="JQDR03015032">
    <property type="protein sequence ID" value="KAA0187276.1"/>
    <property type="molecule type" value="Genomic_DNA"/>
</dbReference>
<dbReference type="AlphaFoldDB" id="A0A6A0GT85"/>
<protein>
    <recommendedName>
        <fullName evidence="3">MPN domain-containing protein</fullName>
    </recommendedName>
</protein>
<dbReference type="Proteomes" id="UP000711488">
    <property type="component" value="Unassembled WGS sequence"/>
</dbReference>
<proteinExistence type="inferred from homology"/>
<evidence type="ECO:0000256" key="2">
    <source>
        <dbReference type="SAM" id="MobiDB-lite"/>
    </source>
</evidence>
<dbReference type="Gene3D" id="3.10.20.90">
    <property type="entry name" value="Phosphatidylinositol 3-kinase Catalytic Subunit, Chain A, domain 1"/>
    <property type="match status" value="1"/>
</dbReference>
<dbReference type="SUPFAM" id="SSF54236">
    <property type="entry name" value="Ubiquitin-like"/>
    <property type="match status" value="1"/>
</dbReference>
<feature type="compositionally biased region" description="Low complexity" evidence="2">
    <location>
        <begin position="77"/>
        <end position="93"/>
    </location>
</feature>
<dbReference type="InterPro" id="IPR024682">
    <property type="entry name" value="Npl4_Ub-like_dom"/>
</dbReference>
<dbReference type="InterPro" id="IPR037518">
    <property type="entry name" value="MPN"/>
</dbReference>
<organism evidence="4">
    <name type="scientific">Hyalella azteca</name>
    <name type="common">Amphipod</name>
    <dbReference type="NCBI Taxonomy" id="294128"/>
    <lineage>
        <taxon>Eukaryota</taxon>
        <taxon>Metazoa</taxon>
        <taxon>Ecdysozoa</taxon>
        <taxon>Arthropoda</taxon>
        <taxon>Crustacea</taxon>
        <taxon>Multicrustacea</taxon>
        <taxon>Malacostraca</taxon>
        <taxon>Eumalacostraca</taxon>
        <taxon>Peracarida</taxon>
        <taxon>Amphipoda</taxon>
        <taxon>Senticaudata</taxon>
        <taxon>Talitrida</taxon>
        <taxon>Talitroidea</taxon>
        <taxon>Hyalellidae</taxon>
        <taxon>Hyalella</taxon>
    </lineage>
</organism>
<evidence type="ECO:0000259" key="3">
    <source>
        <dbReference type="PROSITE" id="PS50249"/>
    </source>
</evidence>
<feature type="domain" description="MPN" evidence="3">
    <location>
        <begin position="250"/>
        <end position="406"/>
    </location>
</feature>
<reference evidence="4" key="3">
    <citation type="submission" date="2019-06" db="EMBL/GenBank/DDBJ databases">
        <authorList>
            <person name="Poynton C."/>
            <person name="Hasenbein S."/>
            <person name="Benoit J.B."/>
            <person name="Sepulveda M.S."/>
            <person name="Poelchau M.F."/>
            <person name="Murali S.C."/>
            <person name="Chen S."/>
            <person name="Glastad K.M."/>
            <person name="Werren J.H."/>
            <person name="Vineis J.H."/>
            <person name="Bowen J.L."/>
            <person name="Friedrich M."/>
            <person name="Jones J."/>
            <person name="Robertson H.M."/>
            <person name="Feyereisen R."/>
            <person name="Mechler-Hickson A."/>
            <person name="Mathers N."/>
            <person name="Lee C.E."/>
            <person name="Colbourne J.K."/>
            <person name="Biales A."/>
            <person name="Johnston J.S."/>
            <person name="Wellborn G.A."/>
            <person name="Rosendale A.J."/>
            <person name="Cridge A.G."/>
            <person name="Munoz-Torres M.C."/>
            <person name="Bain P.A."/>
            <person name="Manny A.R."/>
            <person name="Major K.M."/>
            <person name="Lambert F.N."/>
            <person name="Vulpe C.D."/>
            <person name="Tuck P."/>
            <person name="Blalock B.J."/>
            <person name="Lin Y.-Y."/>
            <person name="Smith M.E."/>
            <person name="Ochoa-Acuna H."/>
            <person name="Chen M.-J.M."/>
            <person name="Childers C.P."/>
            <person name="Qu J."/>
            <person name="Dugan S."/>
            <person name="Lee S.L."/>
            <person name="Chao H."/>
            <person name="Dinh H."/>
            <person name="Han Y."/>
            <person name="Doddapaneni H."/>
            <person name="Worley K.C."/>
            <person name="Muzny D.M."/>
            <person name="Gibbs R.A."/>
            <person name="Richards S."/>
        </authorList>
    </citation>
    <scope>NUCLEOTIDE SEQUENCE</scope>
    <source>
        <strain evidence="4">HAZT.00-mixed</strain>
        <tissue evidence="4">Whole organism</tissue>
    </source>
</reference>
<dbReference type="Pfam" id="PF05021">
    <property type="entry name" value="NPL4"/>
    <property type="match status" value="1"/>
</dbReference>
<feature type="region of interest" description="Disordered" evidence="2">
    <location>
        <begin position="77"/>
        <end position="121"/>
    </location>
</feature>
<dbReference type="Pfam" id="PF05020">
    <property type="entry name" value="zf-NPL4"/>
    <property type="match status" value="1"/>
</dbReference>
<accession>A0A6A0GT85</accession>
<dbReference type="Pfam" id="PF11543">
    <property type="entry name" value="UN_NPL4"/>
    <property type="match status" value="1"/>
</dbReference>
<reference evidence="4" key="2">
    <citation type="journal article" date="2018" name="Environ. Sci. Technol.">
        <title>The Toxicogenome of Hyalella azteca: A Model for Sediment Ecotoxicology and Evolutionary Toxicology.</title>
        <authorList>
            <person name="Poynton H.C."/>
            <person name="Hasenbein S."/>
            <person name="Benoit J.B."/>
            <person name="Sepulveda M.S."/>
            <person name="Poelchau M.F."/>
            <person name="Hughes D.S.T."/>
            <person name="Murali S.C."/>
            <person name="Chen S."/>
            <person name="Glastad K.M."/>
            <person name="Goodisman M.A.D."/>
            <person name="Werren J.H."/>
            <person name="Vineis J.H."/>
            <person name="Bowen J.L."/>
            <person name="Friedrich M."/>
            <person name="Jones J."/>
            <person name="Robertson H.M."/>
            <person name="Feyereisen R."/>
            <person name="Mechler-Hickson A."/>
            <person name="Mathers N."/>
            <person name="Lee C.E."/>
            <person name="Colbourne J.K."/>
            <person name="Biales A."/>
            <person name="Johnston J.S."/>
            <person name="Wellborn G.A."/>
            <person name="Rosendale A.J."/>
            <person name="Cridge A.G."/>
            <person name="Munoz-Torres M.C."/>
            <person name="Bain P.A."/>
            <person name="Manny A.R."/>
            <person name="Major K.M."/>
            <person name="Lambert F.N."/>
            <person name="Vulpe C.D."/>
            <person name="Tuck P."/>
            <person name="Blalock B.J."/>
            <person name="Lin Y.Y."/>
            <person name="Smith M.E."/>
            <person name="Ochoa-Acuna H."/>
            <person name="Chen M.M."/>
            <person name="Childers C.P."/>
            <person name="Qu J."/>
            <person name="Dugan S."/>
            <person name="Lee S.L."/>
            <person name="Chao H."/>
            <person name="Dinh H."/>
            <person name="Han Y."/>
            <person name="Doddapaneni H."/>
            <person name="Worley K.C."/>
            <person name="Muzny D.M."/>
            <person name="Gibbs R.A."/>
            <person name="Richards S."/>
        </authorList>
    </citation>
    <scope>NUCLEOTIDE SEQUENCE</scope>
    <source>
        <strain evidence="4">HAZT.00-mixed</strain>
        <tissue evidence="4">Whole organism</tissue>
    </source>
</reference>
<dbReference type="PROSITE" id="PS50249">
    <property type="entry name" value="MPN"/>
    <property type="match status" value="1"/>
</dbReference>
<sequence>MLLRVQSPDGTKRIEVTPSESLQQLYDKASMVFGVPADHFSIYQDRTRKQELACSARRSVRAAKLSHGDMIFLHPSAAASTSSSSSSSYSSQSHTMDVDPQPSTSGLNKKPCRSALSSSNGSDLTVNKALVVEDAVDQQLVKLDGRIPGKRNPLLCHHKGNSKCIHCTDIDPWDENYLKENNIKHMSFHTYIRRLKSGVDKGKFVQVSNMECSIKPGCTEHPPWPQGICSKCQPSAVTLTRQTFRHVDAVIFENRSIVENFLTYWRTTGHQRAGMMYGRHVVHPDVPLGIRAEVAAIYEPPQEASADHLKLLPDANKSHVDEASNILFTKNFNIMCYDYFQMARQLGLSCVGWVFTDLVPLDQSTGTVRHLRHSDTYFLSSHEVITAATLQLQHPSPCALASSGSYGSKFATVIVTGDSENQVHMEGYQVSHQCEALVAAKCLLPTLDAPELAYVRESSAQQYVPDVFFKEKDEYGNEVTRLGRPLPVEYLLLDLPVSTPNTPTHTFTERDVHSFPIENREQVVCMLSLIGMLTFSTRQKILYLIFCRVFSQIVCKENIRIHSNLSFAISLGFSLHNKLVYLMAAQPSACA</sequence>
<dbReference type="InterPro" id="IPR016563">
    <property type="entry name" value="Npl4"/>
</dbReference>
<comment type="caution">
    <text evidence="4">The sequence shown here is derived from an EMBL/GenBank/DDBJ whole genome shotgun (WGS) entry which is preliminary data.</text>
</comment>
<dbReference type="GO" id="GO:0031625">
    <property type="term" value="F:ubiquitin protein ligase binding"/>
    <property type="evidence" value="ECO:0007669"/>
    <property type="project" value="TreeGrafter"/>
</dbReference>
<dbReference type="CDD" id="cd08061">
    <property type="entry name" value="MPN_NPL4"/>
    <property type="match status" value="1"/>
</dbReference>
<name>A0A6A0GT85_HYAAZ</name>
<dbReference type="OrthoDB" id="10251089at2759"/>
<evidence type="ECO:0000313" key="4">
    <source>
        <dbReference type="EMBL" id="KAA0187276.1"/>
    </source>
</evidence>
<comment type="similarity">
    <text evidence="1">Belongs to the NPL4 family.</text>
</comment>
<gene>
    <name evidence="4" type="ORF">HAZT_HAZT001750</name>
</gene>
<dbReference type="GO" id="GO:0043130">
    <property type="term" value="F:ubiquitin binding"/>
    <property type="evidence" value="ECO:0007669"/>
    <property type="project" value="TreeGrafter"/>
</dbReference>
<dbReference type="PANTHER" id="PTHR12710:SF0">
    <property type="entry name" value="NUCLEAR PROTEIN LOCALIZATION PROTEIN 4 HOMOLOG"/>
    <property type="match status" value="1"/>
</dbReference>
<dbReference type="InterPro" id="IPR029071">
    <property type="entry name" value="Ubiquitin-like_domsf"/>
</dbReference>
<evidence type="ECO:0000256" key="1">
    <source>
        <dbReference type="ARBA" id="ARBA00011025"/>
    </source>
</evidence>